<protein>
    <submittedName>
        <fullName evidence="1">Uncharacterized protein</fullName>
    </submittedName>
</protein>
<gene>
    <name evidence="1" type="ORF">E1181_20110</name>
</gene>
<evidence type="ECO:0000313" key="2">
    <source>
        <dbReference type="Proteomes" id="UP000295674"/>
    </source>
</evidence>
<evidence type="ECO:0000313" key="1">
    <source>
        <dbReference type="EMBL" id="TDD03513.1"/>
    </source>
</evidence>
<reference evidence="1 2" key="1">
    <citation type="submission" date="2019-03" db="EMBL/GenBank/DDBJ databases">
        <title>Draft genome sequences of novel Actinobacteria.</title>
        <authorList>
            <person name="Sahin N."/>
            <person name="Ay H."/>
            <person name="Saygin H."/>
        </authorList>
    </citation>
    <scope>NUCLEOTIDE SEQUENCE [LARGE SCALE GENOMIC DNA]</scope>
    <source>
        <strain evidence="1 2">16K309</strain>
    </source>
</reference>
<accession>A0A4R4VKS4</accession>
<organism evidence="1 2">
    <name type="scientific">Saccharopolyspora terrae</name>
    <dbReference type="NCBI Taxonomy" id="2530384"/>
    <lineage>
        <taxon>Bacteria</taxon>
        <taxon>Bacillati</taxon>
        <taxon>Actinomycetota</taxon>
        <taxon>Actinomycetes</taxon>
        <taxon>Pseudonocardiales</taxon>
        <taxon>Pseudonocardiaceae</taxon>
        <taxon>Saccharopolyspora</taxon>
    </lineage>
</organism>
<comment type="caution">
    <text evidence="1">The sequence shown here is derived from an EMBL/GenBank/DDBJ whole genome shotgun (WGS) entry which is preliminary data.</text>
</comment>
<dbReference type="OrthoDB" id="5194206at2"/>
<sequence>MREPIVLLVYERTAPVGVDGGVEPLIAVCATEEEAKALEKASAVRGRHARWEEHRLRGTADRTSPLVDGETVYVVLLGDIDSSNSDPTGIAVYTDRETAERHASRELHESGSSDYHAVRLAIGWRASSAP</sequence>
<dbReference type="RefSeq" id="WP_132677055.1">
    <property type="nucleotide sequence ID" value="NZ_SMKS01000038.1"/>
</dbReference>
<dbReference type="Proteomes" id="UP000295674">
    <property type="component" value="Unassembled WGS sequence"/>
</dbReference>
<name>A0A4R4VKS4_9PSEU</name>
<keyword evidence="2" id="KW-1185">Reference proteome</keyword>
<dbReference type="EMBL" id="SMKS01000038">
    <property type="protein sequence ID" value="TDD03513.1"/>
    <property type="molecule type" value="Genomic_DNA"/>
</dbReference>
<dbReference type="AlphaFoldDB" id="A0A4R4VKS4"/>
<proteinExistence type="predicted"/>